<proteinExistence type="inferred from homology"/>
<dbReference type="PANTHER" id="PTHR12544:SF29">
    <property type="entry name" value="GLUTAMINASE"/>
    <property type="match status" value="1"/>
</dbReference>
<dbReference type="Gene3D" id="3.40.710.10">
    <property type="entry name" value="DD-peptidase/beta-lactamase superfamily"/>
    <property type="match status" value="1"/>
</dbReference>
<feature type="binding site" evidence="7">
    <location>
        <position position="160"/>
    </location>
    <ligand>
        <name>substrate</name>
    </ligand>
</feature>
<organism evidence="8 9">
    <name type="scientific">Nocardioides zhouii</name>
    <dbReference type="NCBI Taxonomy" id="1168729"/>
    <lineage>
        <taxon>Bacteria</taxon>
        <taxon>Bacillati</taxon>
        <taxon>Actinomycetota</taxon>
        <taxon>Actinomycetes</taxon>
        <taxon>Propionibacteriales</taxon>
        <taxon>Nocardioidaceae</taxon>
        <taxon>Nocardioides</taxon>
    </lineage>
</organism>
<comment type="caution">
    <text evidence="7">Lacks conserved residue(s) required for the propagation of feature annotation.</text>
</comment>
<dbReference type="PANTHER" id="PTHR12544">
    <property type="entry name" value="GLUTAMINASE"/>
    <property type="match status" value="1"/>
</dbReference>
<dbReference type="OrthoDB" id="9788822at2"/>
<dbReference type="AlphaFoldDB" id="A0A4Q2SDB6"/>
<evidence type="ECO:0000256" key="6">
    <source>
        <dbReference type="ARBA" id="ARBA00070405"/>
    </source>
</evidence>
<keyword evidence="7" id="KW-0007">Acetylation</keyword>
<dbReference type="HAMAP" id="MF_00313">
    <property type="entry name" value="Glutaminase"/>
    <property type="match status" value="1"/>
</dbReference>
<accession>A0A4Q2SDB6</accession>
<sequence length="306" mass="32309">MALVRIEDALLRAREAAAPEVGRGRLAEYIPGLASVDPHQFGMAIASVDGQVHVIGDADVPFSVQSISKVFTLALVVAAEGEEIWKRVSREPSGNPFNSFLQLDQEAGRPRNPFINAGALVVTDRLHAMTGDASGTLRDLMRRESGRADLDMDLDVARSELAAGHRTFAVAHLLASYGNLETSVDEVINQYVAQCALSMTCRELALAGLFLARDGVLSDGSQLLSAREAKRINAVMLTCGTYDSAGEFAYRVGLPAKSGVGGGILAVIPDRGVACVWSPALGPSGSSAAGLAALDAFTTYSDWTVF</sequence>
<evidence type="ECO:0000256" key="4">
    <source>
        <dbReference type="ARBA" id="ARBA00022801"/>
    </source>
</evidence>
<dbReference type="InterPro" id="IPR012338">
    <property type="entry name" value="Beta-lactam/transpept-like"/>
</dbReference>
<evidence type="ECO:0000256" key="3">
    <source>
        <dbReference type="ARBA" id="ARBA00012918"/>
    </source>
</evidence>
<dbReference type="NCBIfam" id="NF002133">
    <property type="entry name" value="PRK00971.1-2"/>
    <property type="match status" value="1"/>
</dbReference>
<comment type="similarity">
    <text evidence="1 7">Belongs to the glutaminase family.</text>
</comment>
<comment type="caution">
    <text evidence="8">The sequence shown here is derived from an EMBL/GenBank/DDBJ whole genome shotgun (WGS) entry which is preliminary data.</text>
</comment>
<feature type="binding site" evidence="7">
    <location>
        <position position="66"/>
    </location>
    <ligand>
        <name>substrate</name>
    </ligand>
</feature>
<evidence type="ECO:0000256" key="2">
    <source>
        <dbReference type="ARBA" id="ARBA00011881"/>
    </source>
</evidence>
<dbReference type="EMBL" id="SDWV01000038">
    <property type="protein sequence ID" value="RYC03326.1"/>
    <property type="molecule type" value="Genomic_DNA"/>
</dbReference>
<evidence type="ECO:0000256" key="5">
    <source>
        <dbReference type="ARBA" id="ARBA00049534"/>
    </source>
</evidence>
<feature type="binding site" evidence="7">
    <location>
        <position position="242"/>
    </location>
    <ligand>
        <name>substrate</name>
    </ligand>
</feature>
<evidence type="ECO:0000313" key="8">
    <source>
        <dbReference type="EMBL" id="RYC03326.1"/>
    </source>
</evidence>
<keyword evidence="9" id="KW-1185">Reference proteome</keyword>
<feature type="binding site" evidence="7">
    <location>
        <position position="191"/>
    </location>
    <ligand>
        <name>substrate</name>
    </ligand>
</feature>
<reference evidence="8 9" key="1">
    <citation type="submission" date="2019-01" db="EMBL/GenBank/DDBJ databases">
        <title>Novel species of Nocardioides.</title>
        <authorList>
            <person name="Liu Q."/>
            <person name="X Y.-H."/>
        </authorList>
    </citation>
    <scope>NUCLEOTIDE SEQUENCE [LARGE SCALE GENOMIC DNA]</scope>
    <source>
        <strain evidence="8 9">HLT2-9</strain>
    </source>
</reference>
<protein>
    <recommendedName>
        <fullName evidence="6 7">Glutaminase</fullName>
        <ecNumber evidence="3 7">3.5.1.2</ecNumber>
    </recommendedName>
</protein>
<keyword evidence="4 7" id="KW-0378">Hydrolase</keyword>
<evidence type="ECO:0000313" key="9">
    <source>
        <dbReference type="Proteomes" id="UP000291101"/>
    </source>
</evidence>
<dbReference type="InterPro" id="IPR015868">
    <property type="entry name" value="Glutaminase"/>
</dbReference>
<dbReference type="SUPFAM" id="SSF56601">
    <property type="entry name" value="beta-lactamase/transpeptidase-like"/>
    <property type="match status" value="1"/>
</dbReference>
<dbReference type="GO" id="GO:0006537">
    <property type="term" value="P:glutamate biosynthetic process"/>
    <property type="evidence" value="ECO:0007669"/>
    <property type="project" value="TreeGrafter"/>
</dbReference>
<evidence type="ECO:0000256" key="7">
    <source>
        <dbReference type="HAMAP-Rule" id="MF_00313"/>
    </source>
</evidence>
<comment type="subunit">
    <text evidence="2 7">Homotetramer.</text>
</comment>
<evidence type="ECO:0000256" key="1">
    <source>
        <dbReference type="ARBA" id="ARBA00011076"/>
    </source>
</evidence>
<dbReference type="Pfam" id="PF04960">
    <property type="entry name" value="Glutaminase"/>
    <property type="match status" value="1"/>
</dbReference>
<dbReference type="GO" id="GO:0006543">
    <property type="term" value="P:L-glutamine catabolic process"/>
    <property type="evidence" value="ECO:0007669"/>
    <property type="project" value="TreeGrafter"/>
</dbReference>
<dbReference type="Proteomes" id="UP000291101">
    <property type="component" value="Unassembled WGS sequence"/>
</dbReference>
<dbReference type="GO" id="GO:0004359">
    <property type="term" value="F:glutaminase activity"/>
    <property type="evidence" value="ECO:0007669"/>
    <property type="project" value="UniProtKB-UniRule"/>
</dbReference>
<dbReference type="EC" id="3.5.1.2" evidence="3 7"/>
<feature type="binding site" evidence="7">
    <location>
        <position position="260"/>
    </location>
    <ligand>
        <name>substrate</name>
    </ligand>
</feature>
<name>A0A4Q2SDB6_9ACTN</name>
<dbReference type="NCBIfam" id="TIGR03814">
    <property type="entry name" value="Gln_ase"/>
    <property type="match status" value="1"/>
</dbReference>
<feature type="binding site" evidence="7">
    <location>
        <position position="116"/>
    </location>
    <ligand>
        <name>substrate</name>
    </ligand>
</feature>
<gene>
    <name evidence="7" type="primary">glsA</name>
    <name evidence="8" type="ORF">EUA94_21905</name>
</gene>
<comment type="catalytic activity">
    <reaction evidence="5 7">
        <text>L-glutamine + H2O = L-glutamate + NH4(+)</text>
        <dbReference type="Rhea" id="RHEA:15889"/>
        <dbReference type="ChEBI" id="CHEBI:15377"/>
        <dbReference type="ChEBI" id="CHEBI:28938"/>
        <dbReference type="ChEBI" id="CHEBI:29985"/>
        <dbReference type="ChEBI" id="CHEBI:58359"/>
        <dbReference type="EC" id="3.5.1.2"/>
    </reaction>
</comment>
<dbReference type="FunFam" id="3.40.710.10:FF:000005">
    <property type="entry name" value="Glutaminase"/>
    <property type="match status" value="1"/>
</dbReference>